<keyword evidence="4" id="KW-0804">Transcription</keyword>
<evidence type="ECO:0000256" key="3">
    <source>
        <dbReference type="ARBA" id="ARBA00023125"/>
    </source>
</evidence>
<evidence type="ECO:0000256" key="1">
    <source>
        <dbReference type="ARBA" id="ARBA00004123"/>
    </source>
</evidence>
<dbReference type="InterPro" id="IPR036879">
    <property type="entry name" value="TF_MADSbox_sf"/>
</dbReference>
<evidence type="ECO:0000256" key="5">
    <source>
        <dbReference type="ARBA" id="ARBA00023242"/>
    </source>
</evidence>
<feature type="domain" description="MADS-box" evidence="7">
    <location>
        <begin position="18"/>
        <end position="71"/>
    </location>
</feature>
<keyword evidence="9" id="KW-1185">Reference proteome</keyword>
<name>A0ABQ8C1F7_BRANA</name>
<keyword evidence="2" id="KW-0805">Transcription regulation</keyword>
<feature type="compositionally biased region" description="Low complexity" evidence="6">
    <location>
        <begin position="1"/>
        <end position="16"/>
    </location>
</feature>
<dbReference type="EMBL" id="JAGKQM010000009">
    <property type="protein sequence ID" value="KAH0910909.1"/>
    <property type="molecule type" value="Genomic_DNA"/>
</dbReference>
<evidence type="ECO:0000256" key="2">
    <source>
        <dbReference type="ARBA" id="ARBA00023015"/>
    </source>
</evidence>
<keyword evidence="5" id="KW-0539">Nucleus</keyword>
<proteinExistence type="predicted"/>
<feature type="domain" description="MADS-box" evidence="7">
    <location>
        <begin position="284"/>
        <end position="319"/>
    </location>
</feature>
<protein>
    <recommendedName>
        <fullName evidence="7">MADS-box domain-containing protein</fullName>
    </recommendedName>
</protein>
<dbReference type="InterPro" id="IPR002100">
    <property type="entry name" value="TF_MADSbox"/>
</dbReference>
<feature type="non-terminal residue" evidence="8">
    <location>
        <position position="1"/>
    </location>
</feature>
<comment type="subcellular location">
    <subcellularLocation>
        <location evidence="1">Nucleus</location>
    </subcellularLocation>
</comment>
<dbReference type="Pfam" id="PF00319">
    <property type="entry name" value="SRF-TF"/>
    <property type="match status" value="2"/>
</dbReference>
<accession>A0ABQ8C1F7</accession>
<feature type="region of interest" description="Disordered" evidence="6">
    <location>
        <begin position="405"/>
        <end position="433"/>
    </location>
</feature>
<feature type="region of interest" description="Disordered" evidence="6">
    <location>
        <begin position="1"/>
        <end position="21"/>
    </location>
</feature>
<evidence type="ECO:0000256" key="4">
    <source>
        <dbReference type="ARBA" id="ARBA00023163"/>
    </source>
</evidence>
<dbReference type="Gene3D" id="3.40.1810.10">
    <property type="entry name" value="Transcription factor, MADS-box"/>
    <property type="match status" value="2"/>
</dbReference>
<reference evidence="8 9" key="1">
    <citation type="submission" date="2021-05" db="EMBL/GenBank/DDBJ databases">
        <title>Genome Assembly of Synthetic Allotetraploid Brassica napus Reveals Homoeologous Exchanges between Subgenomes.</title>
        <authorList>
            <person name="Davis J.T."/>
        </authorList>
    </citation>
    <scope>NUCLEOTIDE SEQUENCE [LARGE SCALE GENOMIC DNA]</scope>
    <source>
        <strain evidence="9">cv. Da-Ae</strain>
        <tissue evidence="8">Seedling</tissue>
    </source>
</reference>
<evidence type="ECO:0000256" key="6">
    <source>
        <dbReference type="SAM" id="MobiDB-lite"/>
    </source>
</evidence>
<dbReference type="Proteomes" id="UP000824890">
    <property type="component" value="Unassembled WGS sequence"/>
</dbReference>
<evidence type="ECO:0000313" key="9">
    <source>
        <dbReference type="Proteomes" id="UP000824890"/>
    </source>
</evidence>
<evidence type="ECO:0000259" key="7">
    <source>
        <dbReference type="PROSITE" id="PS50066"/>
    </source>
</evidence>
<organism evidence="8 9">
    <name type="scientific">Brassica napus</name>
    <name type="common">Rape</name>
    <dbReference type="NCBI Taxonomy" id="3708"/>
    <lineage>
        <taxon>Eukaryota</taxon>
        <taxon>Viridiplantae</taxon>
        <taxon>Streptophyta</taxon>
        <taxon>Embryophyta</taxon>
        <taxon>Tracheophyta</taxon>
        <taxon>Spermatophyta</taxon>
        <taxon>Magnoliopsida</taxon>
        <taxon>eudicotyledons</taxon>
        <taxon>Gunneridae</taxon>
        <taxon>Pentapetalae</taxon>
        <taxon>rosids</taxon>
        <taxon>malvids</taxon>
        <taxon>Brassicales</taxon>
        <taxon>Brassicaceae</taxon>
        <taxon>Brassiceae</taxon>
        <taxon>Brassica</taxon>
    </lineage>
</organism>
<comment type="caution">
    <text evidence="8">The sequence shown here is derived from an EMBL/GenBank/DDBJ whole genome shotgun (WGS) entry which is preliminary data.</text>
</comment>
<dbReference type="SUPFAM" id="SSF55455">
    <property type="entry name" value="SRF-like"/>
    <property type="match status" value="2"/>
</dbReference>
<dbReference type="PROSITE" id="PS50066">
    <property type="entry name" value="MADS_BOX_2"/>
    <property type="match status" value="2"/>
</dbReference>
<evidence type="ECO:0000313" key="8">
    <source>
        <dbReference type="EMBL" id="KAH0910909.1"/>
    </source>
</evidence>
<dbReference type="SMART" id="SM00432">
    <property type="entry name" value="MADS"/>
    <property type="match status" value="2"/>
</dbReference>
<keyword evidence="3" id="KW-0238">DNA-binding</keyword>
<sequence>QTTPTTMDSSSSTSSSRNKKVKLSVRKQTLFKKSSINLLMRQETILKKAGELSTLCGNEICVIHYDRVGNLVRTWPEDESQVQNMHDEKKRSPIEFSQKVEDLEGSLVYKLQLLQDMMLREDHHAEPDQSITNLLRTGPTSTEQDLSRGDVYNSTATGSLNHQSKYSIFMFNHENTTLSQLPHSSLEQSLIPSYYNNINDSRTLLGAHGFNDNNNLSTTQGFFNFGYDNNALPEEQVNFGYYNSLLGTQGKQTTTMDSSSSSRNNKKVNKFSVRKPTLFKKPFTSLFERQETILRKAGELSTLCDSLICVIHYDRLGNLVKTWPEDESQVQGVAERYSKLTHEEKQKKSTNLSKFCNKKMHDEKKRFSIKFSQKVQELEGSLVDKLQLLQDILLREDQSIMSEQNHNFPNYSSVPDHQQQSVSATSTEQDMSRGDVYNSAAATDQLLNHQSKYSIFLFNHENASFTQLPHSVSSSLQQTYYNNLSDNRALLGGQGFNFGFGNNNVTTALPEEQVNFGYYNNSLNNTQGFNFGYDFNNLCI</sequence>
<feature type="compositionally biased region" description="Polar residues" evidence="6">
    <location>
        <begin position="405"/>
        <end position="429"/>
    </location>
</feature>
<gene>
    <name evidence="8" type="ORF">HID58_034230</name>
</gene>